<proteinExistence type="predicted"/>
<sequence>MTDPGVGDAGSGVAVTADRAWDELHLDVRVWLIH</sequence>
<organism evidence="1 2">
    <name type="scientific">Saccharomonospora amisosensis</name>
    <dbReference type="NCBI Taxonomy" id="1128677"/>
    <lineage>
        <taxon>Bacteria</taxon>
        <taxon>Bacillati</taxon>
        <taxon>Actinomycetota</taxon>
        <taxon>Actinomycetes</taxon>
        <taxon>Pseudonocardiales</taxon>
        <taxon>Pseudonocardiaceae</taxon>
        <taxon>Saccharomonospora</taxon>
    </lineage>
</organism>
<gene>
    <name evidence="1" type="ORF">FHU38_001460</name>
</gene>
<evidence type="ECO:0000313" key="2">
    <source>
        <dbReference type="Proteomes" id="UP000545493"/>
    </source>
</evidence>
<reference evidence="1 2" key="1">
    <citation type="submission" date="2020-03" db="EMBL/GenBank/DDBJ databases">
        <title>Sequencing the genomes of 1000 actinobacteria strains.</title>
        <authorList>
            <person name="Klenk H.-P."/>
        </authorList>
    </citation>
    <scope>NUCLEOTIDE SEQUENCE [LARGE SCALE GENOMIC DNA]</scope>
    <source>
        <strain evidence="1 2">DSM 45685</strain>
    </source>
</reference>
<comment type="caution">
    <text evidence="1">The sequence shown here is derived from an EMBL/GenBank/DDBJ whole genome shotgun (WGS) entry which is preliminary data.</text>
</comment>
<dbReference type="Proteomes" id="UP000545493">
    <property type="component" value="Unassembled WGS sequence"/>
</dbReference>
<keyword evidence="2" id="KW-1185">Reference proteome</keyword>
<dbReference type="AlphaFoldDB" id="A0A7X5UN73"/>
<protein>
    <submittedName>
        <fullName evidence="1">Uncharacterized protein</fullName>
    </submittedName>
</protein>
<accession>A0A7X5UN73</accession>
<name>A0A7X5UN73_9PSEU</name>
<evidence type="ECO:0000313" key="1">
    <source>
        <dbReference type="EMBL" id="NIJ11116.1"/>
    </source>
</evidence>
<dbReference type="EMBL" id="JAAOYM010000001">
    <property type="protein sequence ID" value="NIJ11116.1"/>
    <property type="molecule type" value="Genomic_DNA"/>
</dbReference>